<dbReference type="STRING" id="114155.A0A4Q9PMT6"/>
<evidence type="ECO:0000313" key="4">
    <source>
        <dbReference type="EMBL" id="TBU55573.1"/>
    </source>
</evidence>
<dbReference type="SUPFAM" id="SSF53383">
    <property type="entry name" value="PLP-dependent transferases"/>
    <property type="match status" value="1"/>
</dbReference>
<organism evidence="4 5">
    <name type="scientific">Dichomitus squalens</name>
    <dbReference type="NCBI Taxonomy" id="114155"/>
    <lineage>
        <taxon>Eukaryota</taxon>
        <taxon>Fungi</taxon>
        <taxon>Dikarya</taxon>
        <taxon>Basidiomycota</taxon>
        <taxon>Agaricomycotina</taxon>
        <taxon>Agaricomycetes</taxon>
        <taxon>Polyporales</taxon>
        <taxon>Polyporaceae</taxon>
        <taxon>Dichomitus</taxon>
    </lineage>
</organism>
<dbReference type="InterPro" id="IPR015421">
    <property type="entry name" value="PyrdxlP-dep_Trfase_major"/>
</dbReference>
<dbReference type="AlphaFoldDB" id="A0A4Q9PMT6"/>
<reference evidence="4 5" key="1">
    <citation type="submission" date="2019-01" db="EMBL/GenBank/DDBJ databases">
        <title>Draft genome sequences of three monokaryotic isolates of the white-rot basidiomycete fungus Dichomitus squalens.</title>
        <authorList>
            <consortium name="DOE Joint Genome Institute"/>
            <person name="Lopez S.C."/>
            <person name="Andreopoulos B."/>
            <person name="Pangilinan J."/>
            <person name="Lipzen A."/>
            <person name="Riley R."/>
            <person name="Ahrendt S."/>
            <person name="Ng V."/>
            <person name="Barry K."/>
            <person name="Daum C."/>
            <person name="Grigoriev I.V."/>
            <person name="Hilden K.S."/>
            <person name="Makela M.R."/>
            <person name="de Vries R.P."/>
        </authorList>
    </citation>
    <scope>NUCLEOTIDE SEQUENCE [LARGE SCALE GENOMIC DNA]</scope>
    <source>
        <strain evidence="4 5">CBS 464.89</strain>
    </source>
</reference>
<evidence type="ECO:0000313" key="5">
    <source>
        <dbReference type="Proteomes" id="UP000292082"/>
    </source>
</evidence>
<feature type="domain" description="Aminotransferase class V" evidence="3">
    <location>
        <begin position="202"/>
        <end position="381"/>
    </location>
</feature>
<dbReference type="PANTHER" id="PTHR43092">
    <property type="entry name" value="L-CYSTEINE DESULFHYDRASE"/>
    <property type="match status" value="1"/>
</dbReference>
<keyword evidence="1" id="KW-0663">Pyridoxal phosphate</keyword>
<evidence type="ECO:0000256" key="1">
    <source>
        <dbReference type="ARBA" id="ARBA00022898"/>
    </source>
</evidence>
<dbReference type="InterPro" id="IPR015424">
    <property type="entry name" value="PyrdxlP-dep_Trfase"/>
</dbReference>
<protein>
    <submittedName>
        <fullName evidence="4">PLP-dependent transferase</fullName>
    </submittedName>
</protein>
<keyword evidence="4" id="KW-0808">Transferase</keyword>
<dbReference type="Proteomes" id="UP000292082">
    <property type="component" value="Unassembled WGS sequence"/>
</dbReference>
<dbReference type="EMBL" id="ML145166">
    <property type="protein sequence ID" value="TBU55573.1"/>
    <property type="molecule type" value="Genomic_DNA"/>
</dbReference>
<keyword evidence="5" id="KW-1185">Reference proteome</keyword>
<dbReference type="InterPro" id="IPR000192">
    <property type="entry name" value="Aminotrans_V_dom"/>
</dbReference>
<dbReference type="GO" id="GO:0016740">
    <property type="term" value="F:transferase activity"/>
    <property type="evidence" value="ECO:0007669"/>
    <property type="project" value="UniProtKB-KW"/>
</dbReference>
<dbReference type="PANTHER" id="PTHR43092:SF2">
    <property type="entry name" value="HERCYNYLCYSTEINE SULFOXIDE LYASE"/>
    <property type="match status" value="1"/>
</dbReference>
<proteinExistence type="predicted"/>
<evidence type="ECO:0000256" key="2">
    <source>
        <dbReference type="SAM" id="MobiDB-lite"/>
    </source>
</evidence>
<accession>A0A4Q9PMT6</accession>
<sequence length="465" mass="52387">MPIPKLTPGPGETYDASQKPPPFGHPLKAYFALDEDYVNLNHGSYGSLPLPLIFKINELSYEIERNPDKFHRLTFRPEVERSREAVAKLVGAEADEIVLVPNATHALNVVLRNFEWRDGDVLIGASTTYGAVANTIKYLADRSEGPRPDAASVEYNFPLTHTQIVDIFRAKIREVKQQYPESRFTDIPALSPGFTEDPAGKKNKLVAVIDSITANPGALMPWKQMVRVAHEEGVWTVIDAAHSIGQEPNINLTETKPDFWLSNAHKWLYAKRGCAVLYTPRRNQYIIKSSIPTSHEYISPKDPQYEIKGTNYVNQHIWTGTSDLSQAVTVTEAIAFREWLGGEKAIYDHCHKVAVDGAKKLAEVLGTRVIDESGELTATMSNVQLPLPTKDEKPINLEIYLEVDAYLKDQLLNKWKTYAAHFYHNGAWWVRCSAQVYNEVSDFEYLGKALNAVCREVKDTILSKY</sequence>
<gene>
    <name evidence="4" type="ORF">BD310DRAFT_933389</name>
</gene>
<evidence type="ECO:0000259" key="3">
    <source>
        <dbReference type="Pfam" id="PF00266"/>
    </source>
</evidence>
<feature type="domain" description="Aminotransferase class V" evidence="3">
    <location>
        <begin position="76"/>
        <end position="142"/>
    </location>
</feature>
<dbReference type="Gene3D" id="3.40.640.10">
    <property type="entry name" value="Type I PLP-dependent aspartate aminotransferase-like (Major domain)"/>
    <property type="match status" value="1"/>
</dbReference>
<dbReference type="Pfam" id="PF00266">
    <property type="entry name" value="Aminotran_5"/>
    <property type="match status" value="2"/>
</dbReference>
<name>A0A4Q9PMT6_9APHY</name>
<feature type="region of interest" description="Disordered" evidence="2">
    <location>
        <begin position="1"/>
        <end position="21"/>
    </location>
</feature>